<gene>
    <name evidence="2" type="ORF">LLUT_LOCUS5898</name>
</gene>
<dbReference type="EMBL" id="CAXHTB010000004">
    <property type="protein sequence ID" value="CAL0304838.1"/>
    <property type="molecule type" value="Genomic_DNA"/>
</dbReference>
<keyword evidence="3" id="KW-1185">Reference proteome</keyword>
<accession>A0AAV1W762</accession>
<reference evidence="2 3" key="1">
    <citation type="submission" date="2024-03" db="EMBL/GenBank/DDBJ databases">
        <authorList>
            <person name="Martinez-Hernandez J."/>
        </authorList>
    </citation>
    <scope>NUCLEOTIDE SEQUENCE [LARGE SCALE GENOMIC DNA]</scope>
</reference>
<proteinExistence type="predicted"/>
<evidence type="ECO:0000313" key="2">
    <source>
        <dbReference type="EMBL" id="CAL0304838.1"/>
    </source>
</evidence>
<dbReference type="AlphaFoldDB" id="A0AAV1W762"/>
<feature type="region of interest" description="Disordered" evidence="1">
    <location>
        <begin position="109"/>
        <end position="136"/>
    </location>
</feature>
<feature type="region of interest" description="Disordered" evidence="1">
    <location>
        <begin position="26"/>
        <end position="47"/>
    </location>
</feature>
<name>A0AAV1W762_LUPLU</name>
<sequence length="136" mass="15368">MNEEELPRQQPREIDRSININIEGLERISSPTMPHDIEEDGDPIPQSQNVGVVNDSAPEEHDLIQHNQIEEFEVLNQATTTNVLAAQESRLVGRLWADEETHDADLEAHNEISEETTYTKVLSKSQEKKAEAKAQS</sequence>
<feature type="compositionally biased region" description="Basic and acidic residues" evidence="1">
    <location>
        <begin position="125"/>
        <end position="136"/>
    </location>
</feature>
<evidence type="ECO:0000313" key="3">
    <source>
        <dbReference type="Proteomes" id="UP001497480"/>
    </source>
</evidence>
<dbReference type="Proteomes" id="UP001497480">
    <property type="component" value="Unassembled WGS sequence"/>
</dbReference>
<protein>
    <submittedName>
        <fullName evidence="2">Uncharacterized protein</fullName>
    </submittedName>
</protein>
<evidence type="ECO:0000256" key="1">
    <source>
        <dbReference type="SAM" id="MobiDB-lite"/>
    </source>
</evidence>
<organism evidence="2 3">
    <name type="scientific">Lupinus luteus</name>
    <name type="common">European yellow lupine</name>
    <dbReference type="NCBI Taxonomy" id="3873"/>
    <lineage>
        <taxon>Eukaryota</taxon>
        <taxon>Viridiplantae</taxon>
        <taxon>Streptophyta</taxon>
        <taxon>Embryophyta</taxon>
        <taxon>Tracheophyta</taxon>
        <taxon>Spermatophyta</taxon>
        <taxon>Magnoliopsida</taxon>
        <taxon>eudicotyledons</taxon>
        <taxon>Gunneridae</taxon>
        <taxon>Pentapetalae</taxon>
        <taxon>rosids</taxon>
        <taxon>fabids</taxon>
        <taxon>Fabales</taxon>
        <taxon>Fabaceae</taxon>
        <taxon>Papilionoideae</taxon>
        <taxon>50 kb inversion clade</taxon>
        <taxon>genistoids sensu lato</taxon>
        <taxon>core genistoids</taxon>
        <taxon>Genisteae</taxon>
        <taxon>Lupinus</taxon>
    </lineage>
</organism>
<comment type="caution">
    <text evidence="2">The sequence shown here is derived from an EMBL/GenBank/DDBJ whole genome shotgun (WGS) entry which is preliminary data.</text>
</comment>